<comment type="caution">
    <text evidence="1">The sequence shown here is derived from an EMBL/GenBank/DDBJ whole genome shotgun (WGS) entry which is preliminary data.</text>
</comment>
<keyword evidence="2" id="KW-1185">Reference proteome</keyword>
<gene>
    <name evidence="1" type="ORF">LPJ66_008591</name>
</gene>
<accession>A0ACC1I849</accession>
<dbReference type="Proteomes" id="UP001150581">
    <property type="component" value="Unassembled WGS sequence"/>
</dbReference>
<proteinExistence type="predicted"/>
<sequence>MAIRSQSADIIRWIEDEKGWSEDKIDSKIRQQVQDEKVERNREQYVNIQLADNLKHIVRLSGWSRGKIECKIRQRMHDKLAAQQQQKQQQEQVAATGGRQNAG</sequence>
<name>A0ACC1I849_9FUNG</name>
<protein>
    <submittedName>
        <fullName evidence="1">Uncharacterized protein</fullName>
    </submittedName>
</protein>
<evidence type="ECO:0000313" key="1">
    <source>
        <dbReference type="EMBL" id="KAJ1888416.1"/>
    </source>
</evidence>
<reference evidence="1" key="1">
    <citation type="submission" date="2022-07" db="EMBL/GenBank/DDBJ databases">
        <title>Phylogenomic reconstructions and comparative analyses of Kickxellomycotina fungi.</title>
        <authorList>
            <person name="Reynolds N.K."/>
            <person name="Stajich J.E."/>
            <person name="Barry K."/>
            <person name="Grigoriev I.V."/>
            <person name="Crous P."/>
            <person name="Smith M.E."/>
        </authorList>
    </citation>
    <scope>NUCLEOTIDE SEQUENCE</scope>
    <source>
        <strain evidence="1">Benny 63K</strain>
    </source>
</reference>
<evidence type="ECO:0000313" key="2">
    <source>
        <dbReference type="Proteomes" id="UP001150581"/>
    </source>
</evidence>
<organism evidence="1 2">
    <name type="scientific">Kickxella alabastrina</name>
    <dbReference type="NCBI Taxonomy" id="61397"/>
    <lineage>
        <taxon>Eukaryota</taxon>
        <taxon>Fungi</taxon>
        <taxon>Fungi incertae sedis</taxon>
        <taxon>Zoopagomycota</taxon>
        <taxon>Kickxellomycotina</taxon>
        <taxon>Kickxellomycetes</taxon>
        <taxon>Kickxellales</taxon>
        <taxon>Kickxellaceae</taxon>
        <taxon>Kickxella</taxon>
    </lineage>
</organism>
<dbReference type="EMBL" id="JANBPG010001760">
    <property type="protein sequence ID" value="KAJ1888416.1"/>
    <property type="molecule type" value="Genomic_DNA"/>
</dbReference>